<name>A0A5P1ET92_ASPOF</name>
<dbReference type="InterPro" id="IPR036638">
    <property type="entry name" value="HLH_DNA-bd_sf"/>
</dbReference>
<evidence type="ECO:0000256" key="1">
    <source>
        <dbReference type="ARBA" id="ARBA00004123"/>
    </source>
</evidence>
<evidence type="ECO:0000259" key="8">
    <source>
        <dbReference type="Pfam" id="PF22754"/>
    </source>
</evidence>
<dbReference type="InterPro" id="IPR054502">
    <property type="entry name" value="bHLH-TF_ACT-like_plant"/>
</dbReference>
<dbReference type="Gramene" id="ONK69186">
    <property type="protein sequence ID" value="ONK69186"/>
    <property type="gene ID" value="A4U43_C05F20230"/>
</dbReference>
<gene>
    <name evidence="9" type="ORF">A4U43_C05F20230</name>
</gene>
<keyword evidence="10" id="KW-1185">Reference proteome</keyword>
<keyword evidence="7" id="KW-0175">Coiled coil</keyword>
<dbReference type="AlphaFoldDB" id="A0A5P1ET92"/>
<feature type="domain" description="Plant bHLH transcription factor ACT-like" evidence="8">
    <location>
        <begin position="48"/>
        <end position="121"/>
    </location>
</feature>
<comment type="subcellular location">
    <subcellularLocation>
        <location evidence="1 6">Nucleus</location>
    </subcellularLocation>
</comment>
<reference evidence="10" key="1">
    <citation type="journal article" date="2017" name="Nat. Commun.">
        <title>The asparagus genome sheds light on the origin and evolution of a young Y chromosome.</title>
        <authorList>
            <person name="Harkess A."/>
            <person name="Zhou J."/>
            <person name="Xu C."/>
            <person name="Bowers J.E."/>
            <person name="Van der Hulst R."/>
            <person name="Ayyampalayam S."/>
            <person name="Mercati F."/>
            <person name="Riccardi P."/>
            <person name="McKain M.R."/>
            <person name="Kakrana A."/>
            <person name="Tang H."/>
            <person name="Ray J."/>
            <person name="Groenendijk J."/>
            <person name="Arikit S."/>
            <person name="Mathioni S.M."/>
            <person name="Nakano M."/>
            <person name="Shan H."/>
            <person name="Telgmann-Rauber A."/>
            <person name="Kanno A."/>
            <person name="Yue Z."/>
            <person name="Chen H."/>
            <person name="Li W."/>
            <person name="Chen Y."/>
            <person name="Xu X."/>
            <person name="Zhang Y."/>
            <person name="Luo S."/>
            <person name="Chen H."/>
            <person name="Gao J."/>
            <person name="Mao Z."/>
            <person name="Pires J.C."/>
            <person name="Luo M."/>
            <person name="Kudrna D."/>
            <person name="Wing R.A."/>
            <person name="Meyers B.C."/>
            <person name="Yi K."/>
            <person name="Kong H."/>
            <person name="Lavrijsen P."/>
            <person name="Sunseri F."/>
            <person name="Falavigna A."/>
            <person name="Ye Y."/>
            <person name="Leebens-Mack J.H."/>
            <person name="Chen G."/>
        </authorList>
    </citation>
    <scope>NUCLEOTIDE SEQUENCE [LARGE SCALE GENOMIC DNA]</scope>
    <source>
        <strain evidence="10">cv. DH0086</strain>
    </source>
</reference>
<dbReference type="GO" id="GO:0003700">
    <property type="term" value="F:DNA-binding transcription factor activity"/>
    <property type="evidence" value="ECO:0007669"/>
    <property type="project" value="InterPro"/>
</dbReference>
<organism evidence="9 10">
    <name type="scientific">Asparagus officinalis</name>
    <name type="common">Garden asparagus</name>
    <dbReference type="NCBI Taxonomy" id="4686"/>
    <lineage>
        <taxon>Eukaryota</taxon>
        <taxon>Viridiplantae</taxon>
        <taxon>Streptophyta</taxon>
        <taxon>Embryophyta</taxon>
        <taxon>Tracheophyta</taxon>
        <taxon>Spermatophyta</taxon>
        <taxon>Magnoliopsida</taxon>
        <taxon>Liliopsida</taxon>
        <taxon>Asparagales</taxon>
        <taxon>Asparagaceae</taxon>
        <taxon>Asparagoideae</taxon>
        <taxon>Asparagus</taxon>
    </lineage>
</organism>
<evidence type="ECO:0000256" key="3">
    <source>
        <dbReference type="ARBA" id="ARBA00023015"/>
    </source>
</evidence>
<sequence length="129" mass="14221">MDKASLLGDAIAYITELQKKLKEMESEKERWSEGTSGDFKAQAIQNPEVDVQIVHDDAVVQVICPLDSHPISKVILAFREEQMNVVESKVSANNGSVLHTFIVKSSNSEQLTKEKIIAAISCKMNSTST</sequence>
<evidence type="ECO:0000256" key="4">
    <source>
        <dbReference type="ARBA" id="ARBA00023163"/>
    </source>
</evidence>
<evidence type="ECO:0000313" key="9">
    <source>
        <dbReference type="EMBL" id="ONK69186.1"/>
    </source>
</evidence>
<dbReference type="PANTHER" id="PTHR11514:SF47">
    <property type="entry name" value="TRANSCRIPTION FACTOR BHLH13"/>
    <property type="match status" value="1"/>
</dbReference>
<feature type="coiled-coil region" evidence="7">
    <location>
        <begin position="7"/>
        <end position="34"/>
    </location>
</feature>
<evidence type="ECO:0000256" key="6">
    <source>
        <dbReference type="RuleBase" id="RU369104"/>
    </source>
</evidence>
<accession>A0A5P1ET92</accession>
<keyword evidence="4 6" id="KW-0804">Transcription</keyword>
<dbReference type="Gene3D" id="4.10.280.10">
    <property type="entry name" value="Helix-loop-helix DNA-binding domain"/>
    <property type="match status" value="1"/>
</dbReference>
<keyword evidence="3 6" id="KW-0805">Transcription regulation</keyword>
<dbReference type="SUPFAM" id="SSF47459">
    <property type="entry name" value="HLH, helix-loop-helix DNA-binding domain"/>
    <property type="match status" value="1"/>
</dbReference>
<dbReference type="PANTHER" id="PTHR11514">
    <property type="entry name" value="MYC"/>
    <property type="match status" value="1"/>
</dbReference>
<evidence type="ECO:0000256" key="7">
    <source>
        <dbReference type="SAM" id="Coils"/>
    </source>
</evidence>
<evidence type="ECO:0000313" key="10">
    <source>
        <dbReference type="Proteomes" id="UP000243459"/>
    </source>
</evidence>
<dbReference type="GO" id="GO:0000976">
    <property type="term" value="F:transcription cis-regulatory region binding"/>
    <property type="evidence" value="ECO:0007669"/>
    <property type="project" value="TreeGrafter"/>
</dbReference>
<dbReference type="GO" id="GO:0046983">
    <property type="term" value="F:protein dimerization activity"/>
    <property type="evidence" value="ECO:0007669"/>
    <property type="project" value="InterPro"/>
</dbReference>
<dbReference type="InterPro" id="IPR045084">
    <property type="entry name" value="AIB/MYC-like"/>
</dbReference>
<dbReference type="Pfam" id="PF22754">
    <property type="entry name" value="bHLH-TF_ACT-like_plant"/>
    <property type="match status" value="1"/>
</dbReference>
<dbReference type="OMA" id="ISCKMNS"/>
<evidence type="ECO:0000256" key="5">
    <source>
        <dbReference type="ARBA" id="ARBA00023242"/>
    </source>
</evidence>
<proteinExistence type="inferred from homology"/>
<evidence type="ECO:0000256" key="2">
    <source>
        <dbReference type="ARBA" id="ARBA00005510"/>
    </source>
</evidence>
<dbReference type="EMBL" id="CM007385">
    <property type="protein sequence ID" value="ONK69186.1"/>
    <property type="molecule type" value="Genomic_DNA"/>
</dbReference>
<protein>
    <recommendedName>
        <fullName evidence="6">Transcription factor</fullName>
        <shortName evidence="6">bHLH transcription factor</shortName>
    </recommendedName>
    <alternativeName>
        <fullName evidence="6">Basic helix-loop-helix protein</fullName>
    </alternativeName>
</protein>
<dbReference type="Proteomes" id="UP000243459">
    <property type="component" value="Chromosome 5"/>
</dbReference>
<comment type="similarity">
    <text evidence="2">Belongs to the bHLH protein family.</text>
</comment>
<keyword evidence="5 6" id="KW-0539">Nucleus</keyword>
<dbReference type="GO" id="GO:0005634">
    <property type="term" value="C:nucleus"/>
    <property type="evidence" value="ECO:0007669"/>
    <property type="project" value="UniProtKB-SubCell"/>
</dbReference>